<dbReference type="SUPFAM" id="SSF90123">
    <property type="entry name" value="ABC transporter transmembrane region"/>
    <property type="match status" value="2"/>
</dbReference>
<dbReference type="Gene3D" id="3.40.50.300">
    <property type="entry name" value="P-loop containing nucleotide triphosphate hydrolases"/>
    <property type="match status" value="2"/>
</dbReference>
<reference evidence="14 15" key="1">
    <citation type="submission" date="2019-07" db="EMBL/GenBank/DDBJ databases">
        <title>Genomes of Cafeteria roenbergensis.</title>
        <authorList>
            <person name="Fischer M.G."/>
            <person name="Hackl T."/>
            <person name="Roman M."/>
        </authorList>
    </citation>
    <scope>NUCLEOTIDE SEQUENCE [LARGE SCALE GENOMIC DNA]</scope>
    <source>
        <strain evidence="14 15">BVI</strain>
    </source>
</reference>
<keyword evidence="3" id="KW-0813">Transport</keyword>
<dbReference type="PROSITE" id="PS50893">
    <property type="entry name" value="ABC_TRANSPORTER_2"/>
    <property type="match status" value="2"/>
</dbReference>
<feature type="transmembrane region" description="Helical" evidence="11">
    <location>
        <begin position="247"/>
        <end position="267"/>
    </location>
</feature>
<evidence type="ECO:0000256" key="2">
    <source>
        <dbReference type="ARBA" id="ARBA00009726"/>
    </source>
</evidence>
<feature type="compositionally biased region" description="Basic and acidic residues" evidence="10">
    <location>
        <begin position="1"/>
        <end position="12"/>
    </location>
</feature>
<dbReference type="PROSITE" id="PS50929">
    <property type="entry name" value="ABC_TM1F"/>
    <property type="match status" value="2"/>
</dbReference>
<dbReference type="InterPro" id="IPR036640">
    <property type="entry name" value="ABC1_TM_sf"/>
</dbReference>
<dbReference type="OMA" id="LHYRKSG"/>
<comment type="subcellular location">
    <subcellularLocation>
        <location evidence="1">Membrane</location>
        <topology evidence="1">Multi-pass membrane protein</topology>
    </subcellularLocation>
</comment>
<dbReference type="SUPFAM" id="SSF52540">
    <property type="entry name" value="P-loop containing nucleoside triphosphate hydrolases"/>
    <property type="match status" value="2"/>
</dbReference>
<dbReference type="Pfam" id="PF00664">
    <property type="entry name" value="ABC_membrane"/>
    <property type="match status" value="2"/>
</dbReference>
<dbReference type="CDD" id="cd03244">
    <property type="entry name" value="ABCC_MRP_domain2"/>
    <property type="match status" value="1"/>
</dbReference>
<protein>
    <submittedName>
        <fullName evidence="14">Uncharacterized protein</fullName>
    </submittedName>
</protein>
<feature type="domain" description="ABC transmembrane type-1" evidence="13">
    <location>
        <begin position="968"/>
        <end position="1203"/>
    </location>
</feature>
<feature type="compositionally biased region" description="Low complexity" evidence="10">
    <location>
        <begin position="463"/>
        <end position="476"/>
    </location>
</feature>
<feature type="region of interest" description="Disordered" evidence="10">
    <location>
        <begin position="450"/>
        <end position="487"/>
    </location>
</feature>
<dbReference type="Gene3D" id="1.20.1560.10">
    <property type="entry name" value="ABC transporter type 1, transmembrane domain"/>
    <property type="match status" value="2"/>
</dbReference>
<evidence type="ECO:0000256" key="8">
    <source>
        <dbReference type="ARBA" id="ARBA00022989"/>
    </source>
</evidence>
<keyword evidence="6" id="KW-0547">Nucleotide-binding</keyword>
<evidence type="ECO:0000259" key="13">
    <source>
        <dbReference type="PROSITE" id="PS50929"/>
    </source>
</evidence>
<feature type="transmembrane region" description="Helical" evidence="11">
    <location>
        <begin position="106"/>
        <end position="130"/>
    </location>
</feature>
<dbReference type="GO" id="GO:0005524">
    <property type="term" value="F:ATP binding"/>
    <property type="evidence" value="ECO:0007669"/>
    <property type="project" value="UniProtKB-KW"/>
</dbReference>
<evidence type="ECO:0000256" key="5">
    <source>
        <dbReference type="ARBA" id="ARBA00022737"/>
    </source>
</evidence>
<dbReference type="InterPro" id="IPR027417">
    <property type="entry name" value="P-loop_NTPase"/>
</dbReference>
<feature type="region of interest" description="Disordered" evidence="10">
    <location>
        <begin position="1"/>
        <end position="21"/>
    </location>
</feature>
<dbReference type="CDD" id="cd18580">
    <property type="entry name" value="ABC_6TM_ABCC_D2"/>
    <property type="match status" value="1"/>
</dbReference>
<feature type="transmembrane region" description="Helical" evidence="11">
    <location>
        <begin position="986"/>
        <end position="1004"/>
    </location>
</feature>
<evidence type="ECO:0000256" key="4">
    <source>
        <dbReference type="ARBA" id="ARBA00022692"/>
    </source>
</evidence>
<dbReference type="CDD" id="cd18579">
    <property type="entry name" value="ABC_6TM_ABCC_D1"/>
    <property type="match status" value="1"/>
</dbReference>
<dbReference type="GO" id="GO:0016887">
    <property type="term" value="F:ATP hydrolysis activity"/>
    <property type="evidence" value="ECO:0007669"/>
    <property type="project" value="InterPro"/>
</dbReference>
<keyword evidence="8 11" id="KW-1133">Transmembrane helix</keyword>
<proteinExistence type="inferred from homology"/>
<evidence type="ECO:0000256" key="3">
    <source>
        <dbReference type="ARBA" id="ARBA00022448"/>
    </source>
</evidence>
<dbReference type="SMART" id="SM00382">
    <property type="entry name" value="AAA"/>
    <property type="match status" value="2"/>
</dbReference>
<dbReference type="Pfam" id="PF00005">
    <property type="entry name" value="ABC_tran"/>
    <property type="match status" value="2"/>
</dbReference>
<evidence type="ECO:0000256" key="11">
    <source>
        <dbReference type="SAM" id="Phobius"/>
    </source>
</evidence>
<feature type="transmembrane region" description="Helical" evidence="11">
    <location>
        <begin position="1047"/>
        <end position="1076"/>
    </location>
</feature>
<dbReference type="InterPro" id="IPR044746">
    <property type="entry name" value="ABCC_6TM_D1"/>
</dbReference>
<sequence length="1600" mass="166009">MWGERQRLRHNDSVGADSRAGPVTIGSMDKAGINSEAVGTESFADAAFYLRIASVLKLGTERRVEMADLPPLLRMDTTGGLAHELAGTDPAHPLWWRLYVSMRDRVSLAAVGAVLHAGLSVAVPMAVRLIVDGVQQRRPEAVWYPFVAFALHVSSTFCNQQAQGIGFRVGQRARAILTSLIYDAAAKLRQGEWAAVGSSQGAVGTMLSNDATKLFELGPFMHAVWVAPCMIIVACALLYTALGVGAIAALVVMAGLVPLSAMVARAVQSARLHHLRVTDQRLKAVNEFLGSVKTSKLYSWERAWRDRIDALRAQEMSWMFRENVFFGLAIALLIMGPVLGALAAFATHTLTGGELSSGLAFQSLGLISVLRFPLQQMANAMTSATHARAALGRIEGFLRSVDRVVAARGAAAAEAEAVLTPAETVAVAPVRYSWPRSAHAAAASAAAAKSAAGTAGGRRNDKAGTPGPAPTRAAARGGEDDDGRAEGGFAVTLPSGLSVRPGELLLVCGRVASGKSTLLAGLLGEAEAEALATADSCPAAAADGSPAAAAEAAEAAASLALRGGCAFAAQTAFLLSASVRENIVFGRSWHEGRYRRAVWAACLAEDLVEMPAGDATAVGEEGLVTSGGQRARIALARALYEDIGVCIADDVISALDAGTASRVARRALGPRGILRRSARVLATHAVHLGCLADQVLALDGGRVIYQGPWSGFEGTDAHRSLLEAEAEEDGVSVDQLSAAGSAAAGGGEVSHEGRAAAKDAADEAAADAAACLLDPSDESAAWWAVDLSGGRGSASGIGHDATGVTARLLAPETAAPATAAAAASAPPRDDEASAAAIELAPVGGGAASRADAAAKPLTAPGGEAAAPVGSKIMTEEARERGRTSCASICLWLRGAGGWWWAGAAVLALSLERVSFVSADFWLSNWATQADVAAGREPASSATAGLVQLNLPPLTPESAQSVYLAGYSGIVAVTLLAVLCRTLVFPLMCWVAAGSSFRWILWAVLRAPFRFFETTPRGRILSRLSYDVEIVDFVLQTKLQPAVASVGWLASGLGVLAGVMPWMAVAFVPLGALWGWLQQRFSHAVRDLQRLDSASRSPVQTHFGETISGAPTIRAYRKLDRFAAAASALIDANSRAVCGFVDANRWLGIRVDALGSLVLLTAGLLAVAMQSQLTGGMVGLALTWCFNMTISLNFCIVYFTELEARLTSVERLCEFVTSIPREPALGGDEAADAAFDPPPPGCLDCACLCPRASRPVPRGVAAERAAKRSPAAAPPPGWPSEGRVVFDKAVMRYRPELDPALKGMDLEVAPGRRVGIVGKTGSGKSSTLAALFRSVELDSGSILVDGVDVATIGLSSVRGATGGLVIIPQEPSLFEGSLRESLDPFGAFSDAAVWRAICQAGLGAYILHREEQERSDPARRRAVAAVSISSILGPSPAAEAAPAERVAAALALHVEDGGSNFSAGTRQLVCLARALLRAPKVLVLDEATASVDPATDQLFQGVLRSRFRGTTCLIVAHRLDTIMDCDTVCVVSAGLAAEAGSPLDLLLDPASLFHALVHARGSEEAARLLEVAKAASEGSVAGEAAALATSVRAAEAAASRG</sequence>
<evidence type="ECO:0000256" key="9">
    <source>
        <dbReference type="ARBA" id="ARBA00023136"/>
    </source>
</evidence>
<feature type="transmembrane region" description="Helical" evidence="11">
    <location>
        <begin position="223"/>
        <end position="241"/>
    </location>
</feature>
<feature type="transmembrane region" description="Helical" evidence="11">
    <location>
        <begin position="1152"/>
        <end position="1170"/>
    </location>
</feature>
<feature type="domain" description="ABC transporter" evidence="12">
    <location>
        <begin position="1284"/>
        <end position="1557"/>
    </location>
</feature>
<keyword evidence="15" id="KW-1185">Reference proteome</keyword>
<comment type="caution">
    <text evidence="14">The sequence shown here is derived from an EMBL/GenBank/DDBJ whole genome shotgun (WGS) entry which is preliminary data.</text>
</comment>
<evidence type="ECO:0000313" key="15">
    <source>
        <dbReference type="Proteomes" id="UP000323011"/>
    </source>
</evidence>
<feature type="transmembrane region" description="Helical" evidence="11">
    <location>
        <begin position="142"/>
        <end position="158"/>
    </location>
</feature>
<dbReference type="InterPro" id="IPR003439">
    <property type="entry name" value="ABC_transporter-like_ATP-bd"/>
</dbReference>
<dbReference type="GO" id="GO:0140359">
    <property type="term" value="F:ABC-type transporter activity"/>
    <property type="evidence" value="ECO:0007669"/>
    <property type="project" value="InterPro"/>
</dbReference>
<dbReference type="FunFam" id="1.20.1560.10:FF:000013">
    <property type="entry name" value="ABC transporter C family member 2"/>
    <property type="match status" value="1"/>
</dbReference>
<evidence type="ECO:0000256" key="6">
    <source>
        <dbReference type="ARBA" id="ARBA00022741"/>
    </source>
</evidence>
<dbReference type="InterPro" id="IPR050173">
    <property type="entry name" value="ABC_transporter_C-like"/>
</dbReference>
<name>A0A5A8CCK5_CAFRO</name>
<feature type="transmembrane region" description="Helical" evidence="11">
    <location>
        <begin position="1176"/>
        <end position="1198"/>
    </location>
</feature>
<keyword evidence="5" id="KW-0677">Repeat</keyword>
<keyword evidence="9 11" id="KW-0472">Membrane</keyword>
<feature type="domain" description="ABC transmembrane type-1" evidence="13">
    <location>
        <begin position="108"/>
        <end position="386"/>
    </location>
</feature>
<dbReference type="Proteomes" id="UP000323011">
    <property type="component" value="Unassembled WGS sequence"/>
</dbReference>
<dbReference type="PANTHER" id="PTHR24223">
    <property type="entry name" value="ATP-BINDING CASSETTE SUB-FAMILY C"/>
    <property type="match status" value="1"/>
</dbReference>
<keyword evidence="7" id="KW-0067">ATP-binding</keyword>
<dbReference type="InterPro" id="IPR003593">
    <property type="entry name" value="AAA+_ATPase"/>
</dbReference>
<dbReference type="PANTHER" id="PTHR24223:SF456">
    <property type="entry name" value="MULTIDRUG RESISTANCE-ASSOCIATED PROTEIN LETHAL(2)03659"/>
    <property type="match status" value="1"/>
</dbReference>
<comment type="similarity">
    <text evidence="2">Belongs to the ABC transporter superfamily. ABCC family. Conjugate transporter (TC 3.A.1.208) subfamily.</text>
</comment>
<evidence type="ECO:0000256" key="1">
    <source>
        <dbReference type="ARBA" id="ARBA00004141"/>
    </source>
</evidence>
<feature type="domain" description="ABC transporter" evidence="12">
    <location>
        <begin position="477"/>
        <end position="725"/>
    </location>
</feature>
<evidence type="ECO:0000256" key="7">
    <source>
        <dbReference type="ARBA" id="ARBA00022840"/>
    </source>
</evidence>
<accession>A0A5A8CCK5</accession>
<dbReference type="InterPro" id="IPR044726">
    <property type="entry name" value="ABCC_6TM_D2"/>
</dbReference>
<gene>
    <name evidence="14" type="ORF">FNF29_05101</name>
</gene>
<evidence type="ECO:0000313" key="14">
    <source>
        <dbReference type="EMBL" id="KAA0150766.1"/>
    </source>
</evidence>
<feature type="transmembrane region" description="Helical" evidence="11">
    <location>
        <begin position="960"/>
        <end position="979"/>
    </location>
</feature>
<dbReference type="GO" id="GO:0016020">
    <property type="term" value="C:membrane"/>
    <property type="evidence" value="ECO:0007669"/>
    <property type="project" value="UniProtKB-SubCell"/>
</dbReference>
<feature type="transmembrane region" description="Helical" evidence="11">
    <location>
        <begin position="324"/>
        <end position="346"/>
    </location>
</feature>
<dbReference type="InterPro" id="IPR011527">
    <property type="entry name" value="ABC1_TM_dom"/>
</dbReference>
<evidence type="ECO:0000256" key="10">
    <source>
        <dbReference type="SAM" id="MobiDB-lite"/>
    </source>
</evidence>
<organism evidence="14 15">
    <name type="scientific">Cafeteria roenbergensis</name>
    <name type="common">Marine flagellate</name>
    <dbReference type="NCBI Taxonomy" id="33653"/>
    <lineage>
        <taxon>Eukaryota</taxon>
        <taxon>Sar</taxon>
        <taxon>Stramenopiles</taxon>
        <taxon>Bigyra</taxon>
        <taxon>Opalozoa</taxon>
        <taxon>Bicosoecida</taxon>
        <taxon>Cafeteriaceae</taxon>
        <taxon>Cafeteria</taxon>
    </lineage>
</organism>
<dbReference type="EMBL" id="VLTN01000032">
    <property type="protein sequence ID" value="KAA0150766.1"/>
    <property type="molecule type" value="Genomic_DNA"/>
</dbReference>
<keyword evidence="4 11" id="KW-0812">Transmembrane</keyword>
<evidence type="ECO:0000259" key="12">
    <source>
        <dbReference type="PROSITE" id="PS50893"/>
    </source>
</evidence>